<dbReference type="SUPFAM" id="SSF54768">
    <property type="entry name" value="dsRNA-binding domain-like"/>
    <property type="match status" value="2"/>
</dbReference>
<feature type="domain" description="DRBM" evidence="5">
    <location>
        <begin position="101"/>
        <end position="170"/>
    </location>
</feature>
<organism evidence="6 7">
    <name type="scientific">Momordica charantia</name>
    <name type="common">Bitter gourd</name>
    <name type="synonym">Balsam pear</name>
    <dbReference type="NCBI Taxonomy" id="3673"/>
    <lineage>
        <taxon>Eukaryota</taxon>
        <taxon>Viridiplantae</taxon>
        <taxon>Streptophyta</taxon>
        <taxon>Embryophyta</taxon>
        <taxon>Tracheophyta</taxon>
        <taxon>Spermatophyta</taxon>
        <taxon>Magnoliopsida</taxon>
        <taxon>eudicotyledons</taxon>
        <taxon>Gunneridae</taxon>
        <taxon>Pentapetalae</taxon>
        <taxon>rosids</taxon>
        <taxon>fabids</taxon>
        <taxon>Cucurbitales</taxon>
        <taxon>Cucurbitaceae</taxon>
        <taxon>Momordiceae</taxon>
        <taxon>Momordica</taxon>
    </lineage>
</organism>
<dbReference type="AlphaFoldDB" id="A0A6J1BS23"/>
<evidence type="ECO:0000313" key="7">
    <source>
        <dbReference type="RefSeq" id="XP_022131807.1"/>
    </source>
</evidence>
<dbReference type="RefSeq" id="XP_022131807.1">
    <property type="nucleotide sequence ID" value="XM_022276115.1"/>
</dbReference>
<feature type="domain" description="DRBM" evidence="5">
    <location>
        <begin position="15"/>
        <end position="84"/>
    </location>
</feature>
<dbReference type="Pfam" id="PF00035">
    <property type="entry name" value="dsrm"/>
    <property type="match status" value="2"/>
</dbReference>
<dbReference type="KEGG" id="mcha:111004876"/>
<evidence type="ECO:0000259" key="5">
    <source>
        <dbReference type="PROSITE" id="PS50137"/>
    </source>
</evidence>
<proteinExistence type="predicted"/>
<keyword evidence="1" id="KW-0677">Repeat</keyword>
<evidence type="ECO:0000313" key="6">
    <source>
        <dbReference type="Proteomes" id="UP000504603"/>
    </source>
</evidence>
<dbReference type="InterPro" id="IPR044450">
    <property type="entry name" value="AtDRB-like_DSRM_1"/>
</dbReference>
<protein>
    <submittedName>
        <fullName evidence="7">Double-stranded RNA-binding protein 1-like</fullName>
    </submittedName>
</protein>
<keyword evidence="6" id="KW-1185">Reference proteome</keyword>
<dbReference type="GO" id="GO:0005634">
    <property type="term" value="C:nucleus"/>
    <property type="evidence" value="ECO:0007669"/>
    <property type="project" value="TreeGrafter"/>
</dbReference>
<dbReference type="SMART" id="SM00358">
    <property type="entry name" value="DSRM"/>
    <property type="match status" value="2"/>
</dbReference>
<dbReference type="GO" id="GO:0006396">
    <property type="term" value="P:RNA processing"/>
    <property type="evidence" value="ECO:0007669"/>
    <property type="project" value="TreeGrafter"/>
</dbReference>
<evidence type="ECO:0000256" key="4">
    <source>
        <dbReference type="PROSITE-ProRule" id="PRU00266"/>
    </source>
</evidence>
<gene>
    <name evidence="7" type="primary">LOC111004876</name>
</gene>
<sequence>MPAKDSFQGVSNCYVFKSRLQEYAQKVGLPTPVYETIKEGPSHEPTFHSTVIVKDVRYDSLPGFSNRKAAEQSAAEVALMVLSKSSDLNPHVSLPVHETGLCKNLLQEYAQKMNFAIPLYQCQKDDGSGRAPLFSCTVEIGGIRYIGAVAKTKKEAEIKAARTALLAIQSCPTTLFENPVEHVPLTVLPCKRKDSDLSVKPKTSRAPRTRKGRFRRTVRNKFPRNGPFDFTSNLEFNIDGSTSTGVQMRGIGEYVESAKDTVLNSGCGTTNLSSSDIPVSIVQSDMTPLLNSNFGNGDSGDLGSNRMNCGTSDVTSLPHSDAQTACGSVGNVATGVVAGGLLQ</sequence>
<dbReference type="FunFam" id="3.30.160.20:FF:000047">
    <property type="entry name" value="double-stranded RNA-binding protein 1"/>
    <property type="match status" value="1"/>
</dbReference>
<comment type="function">
    <text evidence="3">Binds double-stranded RNA.</text>
</comment>
<evidence type="ECO:0000256" key="1">
    <source>
        <dbReference type="ARBA" id="ARBA00022737"/>
    </source>
</evidence>
<dbReference type="CDD" id="cd19907">
    <property type="entry name" value="DSRM_AtDRB-like_rpt1"/>
    <property type="match status" value="1"/>
</dbReference>
<dbReference type="GO" id="GO:0004525">
    <property type="term" value="F:ribonuclease III activity"/>
    <property type="evidence" value="ECO:0007669"/>
    <property type="project" value="TreeGrafter"/>
</dbReference>
<dbReference type="GeneID" id="111004876"/>
<dbReference type="PANTHER" id="PTHR11207">
    <property type="entry name" value="RIBONUCLEASE III"/>
    <property type="match status" value="1"/>
</dbReference>
<dbReference type="InterPro" id="IPR044451">
    <property type="entry name" value="AtDRB-like_DSRM_2"/>
</dbReference>
<name>A0A6J1BS23_MOMCH</name>
<reference evidence="7" key="1">
    <citation type="submission" date="2025-08" db="UniProtKB">
        <authorList>
            <consortium name="RefSeq"/>
        </authorList>
    </citation>
    <scope>IDENTIFICATION</scope>
    <source>
        <strain evidence="7">OHB3-1</strain>
    </source>
</reference>
<dbReference type="CDD" id="cd19908">
    <property type="entry name" value="DSRM_AtDRB-like_rpt2"/>
    <property type="match status" value="1"/>
</dbReference>
<keyword evidence="2 4" id="KW-0694">RNA-binding</keyword>
<dbReference type="InterPro" id="IPR014720">
    <property type="entry name" value="dsRBD_dom"/>
</dbReference>
<evidence type="ECO:0000256" key="3">
    <source>
        <dbReference type="ARBA" id="ARBA00037597"/>
    </source>
</evidence>
<dbReference type="GO" id="GO:0010468">
    <property type="term" value="P:regulation of gene expression"/>
    <property type="evidence" value="ECO:0007669"/>
    <property type="project" value="TreeGrafter"/>
</dbReference>
<dbReference type="PANTHER" id="PTHR11207:SF1">
    <property type="entry name" value="DOUBLE-STRANDED RNA-BINDING PROTEIN 1"/>
    <property type="match status" value="1"/>
</dbReference>
<dbReference type="Gene3D" id="3.30.160.20">
    <property type="match status" value="2"/>
</dbReference>
<accession>A0A6J1BS23</accession>
<dbReference type="OrthoDB" id="1904943at2759"/>
<dbReference type="Proteomes" id="UP000504603">
    <property type="component" value="Unplaced"/>
</dbReference>
<dbReference type="PROSITE" id="PS50137">
    <property type="entry name" value="DS_RBD"/>
    <property type="match status" value="2"/>
</dbReference>
<evidence type="ECO:0000256" key="2">
    <source>
        <dbReference type="ARBA" id="ARBA00022884"/>
    </source>
</evidence>
<dbReference type="GO" id="GO:0003725">
    <property type="term" value="F:double-stranded RNA binding"/>
    <property type="evidence" value="ECO:0007669"/>
    <property type="project" value="InterPro"/>
</dbReference>